<gene>
    <name evidence="1" type="ORF">KIH74_30100</name>
</gene>
<evidence type="ECO:0008006" key="3">
    <source>
        <dbReference type="Google" id="ProtNLM"/>
    </source>
</evidence>
<dbReference type="Proteomes" id="UP001197247">
    <property type="component" value="Unassembled WGS sequence"/>
</dbReference>
<proteinExistence type="predicted"/>
<keyword evidence="2" id="KW-1185">Reference proteome</keyword>
<dbReference type="EMBL" id="JAHBAY010000016">
    <property type="protein sequence ID" value="MBT0773235.1"/>
    <property type="molecule type" value="Genomic_DNA"/>
</dbReference>
<reference evidence="1 2" key="1">
    <citation type="submission" date="2021-05" db="EMBL/GenBank/DDBJ databases">
        <title>Kineosporia and Streptomyces sp. nov. two new marine actinobacteria isolated from Coral.</title>
        <authorList>
            <person name="Buangrab K."/>
            <person name="Sutthacheep M."/>
            <person name="Yeemin T."/>
            <person name="Harunari E."/>
            <person name="Igarashi Y."/>
            <person name="Kanchanasin P."/>
            <person name="Tanasupawat S."/>
            <person name="Phongsopitanun W."/>
        </authorList>
    </citation>
    <scope>NUCLEOTIDE SEQUENCE [LARGE SCALE GENOMIC DNA]</scope>
    <source>
        <strain evidence="1 2">J2-2</strain>
    </source>
</reference>
<evidence type="ECO:0000313" key="1">
    <source>
        <dbReference type="EMBL" id="MBT0773235.1"/>
    </source>
</evidence>
<sequence>MAVITLASGSGSPGVTTTALALAVAWPRPALLVEADPSGSSAISAGWFRGSPPHDGGLLSLVMAHRQGRLAEAVPEVAVPVEGSGAQILAGTRSPAQAASLAPVWEALAAELRTMDARGMDVLVDAGRLGLTGTPEPLLTAADAVLLVSRTSLPAVAGVRGWASRLQRDFAARGTEHQIGLLTVGDKRPYTAAETARTLRIPAVASITWDPDAAEVYSDGRPSGRTFGRGGYARSVRAAVSAVQEFVAANRSRLDAGNLLDVGETTR</sequence>
<dbReference type="SUPFAM" id="SSF52540">
    <property type="entry name" value="P-loop containing nucleoside triphosphate hydrolases"/>
    <property type="match status" value="1"/>
</dbReference>
<dbReference type="InterPro" id="IPR027417">
    <property type="entry name" value="P-loop_NTPase"/>
</dbReference>
<dbReference type="RefSeq" id="WP_214159775.1">
    <property type="nucleotide sequence ID" value="NZ_JAHBAY010000016.1"/>
</dbReference>
<evidence type="ECO:0000313" key="2">
    <source>
        <dbReference type="Proteomes" id="UP001197247"/>
    </source>
</evidence>
<protein>
    <recommendedName>
        <fullName evidence="3">Cellulose biosynthesis protein BcsQ</fullName>
    </recommendedName>
</protein>
<organism evidence="1 2">
    <name type="scientific">Kineosporia corallincola</name>
    <dbReference type="NCBI Taxonomy" id="2835133"/>
    <lineage>
        <taxon>Bacteria</taxon>
        <taxon>Bacillati</taxon>
        <taxon>Actinomycetota</taxon>
        <taxon>Actinomycetes</taxon>
        <taxon>Kineosporiales</taxon>
        <taxon>Kineosporiaceae</taxon>
        <taxon>Kineosporia</taxon>
    </lineage>
</organism>
<comment type="caution">
    <text evidence="1">The sequence shown here is derived from an EMBL/GenBank/DDBJ whole genome shotgun (WGS) entry which is preliminary data.</text>
</comment>
<dbReference type="Gene3D" id="3.40.50.300">
    <property type="entry name" value="P-loop containing nucleotide triphosphate hydrolases"/>
    <property type="match status" value="1"/>
</dbReference>
<name>A0ABS5TQ45_9ACTN</name>
<accession>A0ABS5TQ45</accession>